<reference evidence="2" key="1">
    <citation type="submission" date="2016-11" db="UniProtKB">
        <authorList>
            <consortium name="WormBaseParasite"/>
        </authorList>
    </citation>
    <scope>IDENTIFICATION</scope>
</reference>
<proteinExistence type="predicted"/>
<sequence>MKRLEEDIRKNWIISDLKPFLITGIKYFYNISVEFEGQEVYELWLEWIDEVNVTISYNTELTIKEKLIEIWASLQAFLSVHTEIQETIYFIYIEEWGGYVRNIEAVTVAFRISKSEKLVELDESGDCELFEYLRNGTSAEWETQVETLISEITVILEGDYSYAYKLVLIYEKIQAFFQANSGAEEQLLQIEFGTYGTFYSFYELTAYYWRVYNFDLAVGGSSSQLIQVLTASYQNTSTGSVSVRSQIKQLTEKISAYYETTTDVTLRVQYFYAQLYQFYILNEWTVNIIYSLEIQGYGDLYQLIYAYVLDLEIGFDFTLPTTTEETTIPTTTTTKKPVAQCSEVTQINEFSSNTTDLLTSIVTAQASWNSSEISNFLAYKKRIYVVSSNTTATLEEKYNSIVLVLTKWTTNTFYLNLVYQINIIQWGGTVKQAINCQSAVDVQ</sequence>
<evidence type="ECO:0000313" key="2">
    <source>
        <dbReference type="WBParaSite" id="BXY_0074400.1"/>
    </source>
</evidence>
<dbReference type="Proteomes" id="UP000095284">
    <property type="component" value="Unplaced"/>
</dbReference>
<organism evidence="1 2">
    <name type="scientific">Bursaphelenchus xylophilus</name>
    <name type="common">Pinewood nematode worm</name>
    <name type="synonym">Aphelenchoides xylophilus</name>
    <dbReference type="NCBI Taxonomy" id="6326"/>
    <lineage>
        <taxon>Eukaryota</taxon>
        <taxon>Metazoa</taxon>
        <taxon>Ecdysozoa</taxon>
        <taxon>Nematoda</taxon>
        <taxon>Chromadorea</taxon>
        <taxon>Rhabditida</taxon>
        <taxon>Tylenchina</taxon>
        <taxon>Tylenchomorpha</taxon>
        <taxon>Aphelenchoidea</taxon>
        <taxon>Aphelenchoididae</taxon>
        <taxon>Bursaphelenchus</taxon>
    </lineage>
</organism>
<accession>A0A1I7RJ62</accession>
<protein>
    <submittedName>
        <fullName evidence="2">Egg protein</fullName>
    </submittedName>
</protein>
<dbReference type="WBParaSite" id="BXY_0074400.1">
    <property type="protein sequence ID" value="BXY_0074400.1"/>
    <property type="gene ID" value="BXY_0074400"/>
</dbReference>
<dbReference type="AlphaFoldDB" id="A0A1I7RJ62"/>
<evidence type="ECO:0000313" key="1">
    <source>
        <dbReference type="Proteomes" id="UP000095284"/>
    </source>
</evidence>
<name>A0A1I7RJ62_BURXY</name>